<dbReference type="GO" id="GO:0005507">
    <property type="term" value="F:copper ion binding"/>
    <property type="evidence" value="ECO:0007669"/>
    <property type="project" value="InterPro"/>
</dbReference>
<comment type="cofactor">
    <cofactor evidence="8">
        <name>Zn(2+)</name>
        <dbReference type="ChEBI" id="CHEBI:29105"/>
    </cofactor>
    <text evidence="8">Binds 1 zinc ion per subunit.</text>
</comment>
<dbReference type="FunFam" id="2.60.40.200:FF:000001">
    <property type="entry name" value="Superoxide dismutase [Cu-Zn]"/>
    <property type="match status" value="1"/>
</dbReference>
<protein>
    <recommendedName>
        <fullName evidence="8">Superoxide dismutase [Cu-Zn]</fullName>
        <ecNumber evidence="8">1.15.1.1</ecNumber>
    </recommendedName>
</protein>
<dbReference type="Gene3D" id="2.60.40.200">
    <property type="entry name" value="Superoxide dismutase, copper/zinc binding domain"/>
    <property type="match status" value="1"/>
</dbReference>
<name>A0A9Q0S3R7_9DIPT</name>
<feature type="signal peptide" evidence="9">
    <location>
        <begin position="1"/>
        <end position="19"/>
    </location>
</feature>
<keyword evidence="5 8" id="KW-0560">Oxidoreductase</keyword>
<evidence type="ECO:0000259" key="10">
    <source>
        <dbReference type="Pfam" id="PF00080"/>
    </source>
</evidence>
<dbReference type="Proteomes" id="UP001151699">
    <property type="component" value="Chromosome B"/>
</dbReference>
<gene>
    <name evidence="11" type="primary">Sod3_2</name>
    <name evidence="11" type="ORF">Bhyg_07363</name>
</gene>
<organism evidence="11 12">
    <name type="scientific">Pseudolycoriella hygida</name>
    <dbReference type="NCBI Taxonomy" id="35572"/>
    <lineage>
        <taxon>Eukaryota</taxon>
        <taxon>Metazoa</taxon>
        <taxon>Ecdysozoa</taxon>
        <taxon>Arthropoda</taxon>
        <taxon>Hexapoda</taxon>
        <taxon>Insecta</taxon>
        <taxon>Pterygota</taxon>
        <taxon>Neoptera</taxon>
        <taxon>Endopterygota</taxon>
        <taxon>Diptera</taxon>
        <taxon>Nematocera</taxon>
        <taxon>Sciaroidea</taxon>
        <taxon>Sciaridae</taxon>
        <taxon>Pseudolycoriella</taxon>
    </lineage>
</organism>
<keyword evidence="3 8" id="KW-0862">Zinc</keyword>
<evidence type="ECO:0000256" key="3">
    <source>
        <dbReference type="ARBA" id="ARBA00022833"/>
    </source>
</evidence>
<keyword evidence="12" id="KW-1185">Reference proteome</keyword>
<comment type="caution">
    <text evidence="11">The sequence shown here is derived from an EMBL/GenBank/DDBJ whole genome shotgun (WGS) entry which is preliminary data.</text>
</comment>
<dbReference type="PROSITE" id="PS00332">
    <property type="entry name" value="SOD_CU_ZN_2"/>
    <property type="match status" value="1"/>
</dbReference>
<comment type="cofactor">
    <cofactor evidence="8">
        <name>Cu cation</name>
        <dbReference type="ChEBI" id="CHEBI:23378"/>
    </cofactor>
    <text evidence="8">Binds 1 copper ion per subunit.</text>
</comment>
<feature type="chain" id="PRO_5040342657" description="Superoxide dismutase [Cu-Zn]" evidence="9">
    <location>
        <begin position="20"/>
        <end position="174"/>
    </location>
</feature>
<evidence type="ECO:0000313" key="12">
    <source>
        <dbReference type="Proteomes" id="UP001151699"/>
    </source>
</evidence>
<sequence length="174" mass="17837">MKTLLSIWAVVGIFGACAGAEDKPVKAVAVLTGDTIKGIVHFTQSGCGKPVLVEVNITGLTVGDHGFHVHEKGDLTDGCASLGAHFNPDKLDHGAPNDEIRHVGDLGNIRADATGVAKTIFSDNLISLMGPLSIVGRGLIVHQDVDDLGKGGHPDSLKTGNAGARAACGIIGYV</sequence>
<comment type="similarity">
    <text evidence="1 8">Belongs to the Cu-Zn superoxide dismutase family.</text>
</comment>
<keyword evidence="4" id="KW-0049">Antioxidant</keyword>
<reference evidence="11" key="1">
    <citation type="submission" date="2022-07" db="EMBL/GenBank/DDBJ databases">
        <authorList>
            <person name="Trinca V."/>
            <person name="Uliana J.V.C."/>
            <person name="Torres T.T."/>
            <person name="Ward R.J."/>
            <person name="Monesi N."/>
        </authorList>
    </citation>
    <scope>NUCLEOTIDE SEQUENCE</scope>
    <source>
        <strain evidence="11">HSMRA1968</strain>
        <tissue evidence="11">Whole embryos</tissue>
    </source>
</reference>
<evidence type="ECO:0000256" key="9">
    <source>
        <dbReference type="SAM" id="SignalP"/>
    </source>
</evidence>
<dbReference type="PROSITE" id="PS51257">
    <property type="entry name" value="PROKAR_LIPOPROTEIN"/>
    <property type="match status" value="1"/>
</dbReference>
<dbReference type="InterPro" id="IPR024134">
    <property type="entry name" value="SOD_Cu/Zn_/chaperone"/>
</dbReference>
<keyword evidence="2 8" id="KW-0479">Metal-binding</keyword>
<keyword evidence="9" id="KW-0732">Signal</keyword>
<evidence type="ECO:0000256" key="6">
    <source>
        <dbReference type="ARBA" id="ARBA00023008"/>
    </source>
</evidence>
<dbReference type="InterPro" id="IPR036423">
    <property type="entry name" value="SOD-like_Cu/Zn_dom_sf"/>
</dbReference>
<dbReference type="SUPFAM" id="SSF49329">
    <property type="entry name" value="Cu,Zn superoxide dismutase-like"/>
    <property type="match status" value="1"/>
</dbReference>
<evidence type="ECO:0000256" key="8">
    <source>
        <dbReference type="RuleBase" id="RU000393"/>
    </source>
</evidence>
<comment type="catalytic activity">
    <reaction evidence="7 8">
        <text>2 superoxide + 2 H(+) = H2O2 + O2</text>
        <dbReference type="Rhea" id="RHEA:20696"/>
        <dbReference type="ChEBI" id="CHEBI:15378"/>
        <dbReference type="ChEBI" id="CHEBI:15379"/>
        <dbReference type="ChEBI" id="CHEBI:16240"/>
        <dbReference type="ChEBI" id="CHEBI:18421"/>
        <dbReference type="EC" id="1.15.1.1"/>
    </reaction>
</comment>
<comment type="function">
    <text evidence="8">Destroys radicals which are normally produced within the cells and which are toxic to biological systems.</text>
</comment>
<proteinExistence type="inferred from homology"/>
<dbReference type="OrthoDB" id="2015551at2759"/>
<evidence type="ECO:0000256" key="4">
    <source>
        <dbReference type="ARBA" id="ARBA00022862"/>
    </source>
</evidence>
<dbReference type="EMBL" id="WJQU01000002">
    <property type="protein sequence ID" value="KAJ6642415.1"/>
    <property type="molecule type" value="Genomic_DNA"/>
</dbReference>
<keyword evidence="6 8" id="KW-0186">Copper</keyword>
<dbReference type="InterPro" id="IPR001424">
    <property type="entry name" value="SOD_Cu_Zn_dom"/>
</dbReference>
<dbReference type="AlphaFoldDB" id="A0A9Q0S3R7"/>
<dbReference type="InterPro" id="IPR018152">
    <property type="entry name" value="SOD_Cu/Zn_BS"/>
</dbReference>
<evidence type="ECO:0000256" key="1">
    <source>
        <dbReference type="ARBA" id="ARBA00010457"/>
    </source>
</evidence>
<dbReference type="CDD" id="cd00305">
    <property type="entry name" value="Cu-Zn_Superoxide_Dismutase"/>
    <property type="match status" value="1"/>
</dbReference>
<dbReference type="EC" id="1.15.1.1" evidence="8"/>
<dbReference type="PROSITE" id="PS00087">
    <property type="entry name" value="SOD_CU_ZN_1"/>
    <property type="match status" value="1"/>
</dbReference>
<evidence type="ECO:0000256" key="2">
    <source>
        <dbReference type="ARBA" id="ARBA00022723"/>
    </source>
</evidence>
<accession>A0A9Q0S3R7</accession>
<dbReference type="PANTHER" id="PTHR10003">
    <property type="entry name" value="SUPEROXIDE DISMUTASE CU-ZN -RELATED"/>
    <property type="match status" value="1"/>
</dbReference>
<dbReference type="PRINTS" id="PR00068">
    <property type="entry name" value="CUZNDISMTASE"/>
</dbReference>
<dbReference type="Pfam" id="PF00080">
    <property type="entry name" value="Sod_Cu"/>
    <property type="match status" value="1"/>
</dbReference>
<feature type="domain" description="Superoxide dismutase copper/zinc binding" evidence="10">
    <location>
        <begin position="36"/>
        <end position="171"/>
    </location>
</feature>
<evidence type="ECO:0000256" key="7">
    <source>
        <dbReference type="ARBA" id="ARBA00049204"/>
    </source>
</evidence>
<dbReference type="GO" id="GO:0004784">
    <property type="term" value="F:superoxide dismutase activity"/>
    <property type="evidence" value="ECO:0007669"/>
    <property type="project" value="UniProtKB-EC"/>
</dbReference>
<evidence type="ECO:0000256" key="5">
    <source>
        <dbReference type="ARBA" id="ARBA00023002"/>
    </source>
</evidence>
<evidence type="ECO:0000313" key="11">
    <source>
        <dbReference type="EMBL" id="KAJ6642415.1"/>
    </source>
</evidence>